<evidence type="ECO:0000313" key="2">
    <source>
        <dbReference type="Proteomes" id="UP000276133"/>
    </source>
</evidence>
<dbReference type="AlphaFoldDB" id="A0A3M7RSE4"/>
<protein>
    <submittedName>
        <fullName evidence="1">Uncharacterized protein</fullName>
    </submittedName>
</protein>
<proteinExistence type="predicted"/>
<dbReference type="EMBL" id="REGN01002736">
    <property type="protein sequence ID" value="RNA26481.1"/>
    <property type="molecule type" value="Genomic_DNA"/>
</dbReference>
<evidence type="ECO:0000313" key="1">
    <source>
        <dbReference type="EMBL" id="RNA26481.1"/>
    </source>
</evidence>
<organism evidence="1 2">
    <name type="scientific">Brachionus plicatilis</name>
    <name type="common">Marine rotifer</name>
    <name type="synonym">Brachionus muelleri</name>
    <dbReference type="NCBI Taxonomy" id="10195"/>
    <lineage>
        <taxon>Eukaryota</taxon>
        <taxon>Metazoa</taxon>
        <taxon>Spiralia</taxon>
        <taxon>Gnathifera</taxon>
        <taxon>Rotifera</taxon>
        <taxon>Eurotatoria</taxon>
        <taxon>Monogononta</taxon>
        <taxon>Pseudotrocha</taxon>
        <taxon>Ploima</taxon>
        <taxon>Brachionidae</taxon>
        <taxon>Brachionus</taxon>
    </lineage>
</organism>
<name>A0A3M7RSE4_BRAPC</name>
<keyword evidence="2" id="KW-1185">Reference proteome</keyword>
<gene>
    <name evidence="1" type="ORF">BpHYR1_052937</name>
</gene>
<sequence>MKTEPFSSINIDNKENYSNNGDIISSIIDKRKEIENNQKSHKESTTSNILTIRFLKTPILKQYLTKAGKDCHHLYTMDCYYYTLCFLFSIQFIFRNTSSFQVHGKRVK</sequence>
<reference evidence="1 2" key="1">
    <citation type="journal article" date="2018" name="Sci. Rep.">
        <title>Genomic signatures of local adaptation to the degree of environmental predictability in rotifers.</title>
        <authorList>
            <person name="Franch-Gras L."/>
            <person name="Hahn C."/>
            <person name="Garcia-Roger E.M."/>
            <person name="Carmona M.J."/>
            <person name="Serra M."/>
            <person name="Gomez A."/>
        </authorList>
    </citation>
    <scope>NUCLEOTIDE SEQUENCE [LARGE SCALE GENOMIC DNA]</scope>
    <source>
        <strain evidence="1">HYR1</strain>
    </source>
</reference>
<dbReference type="Proteomes" id="UP000276133">
    <property type="component" value="Unassembled WGS sequence"/>
</dbReference>
<accession>A0A3M7RSE4</accession>
<comment type="caution">
    <text evidence="1">The sequence shown here is derived from an EMBL/GenBank/DDBJ whole genome shotgun (WGS) entry which is preliminary data.</text>
</comment>